<evidence type="ECO:0000313" key="2">
    <source>
        <dbReference type="Proteomes" id="UP000829398"/>
    </source>
</evidence>
<dbReference type="Proteomes" id="UP000829398">
    <property type="component" value="Chromosome 2"/>
</dbReference>
<sequence>MGSRALQCFSIFLLHLFLSPGSSVAEKLQLEASQKNRKLETQESRILSSSPSLFITQLDANVPVVNPTTPGTSPPTVNPPPSPTITGPSPPSPTTTGPSPPSPTTTGPSPPSPTTTGPTITPPAPSTTTTPASSGGAWCIANPSASETGLQVALDYACGFGGADCSAIQPGASCYNPNTIHDHASYAFNDYYHKNPAPTSCVFGGAAQLTYTDPSKLCSSERNNQLYEFSSTYLDTIQTHLDSLLELLQVMETVTTPHPQDQPGKYFMAIL</sequence>
<proteinExistence type="predicted"/>
<accession>A0ACB8NIC7</accession>
<name>A0ACB8NIC7_CITSI</name>
<reference evidence="2" key="1">
    <citation type="journal article" date="2023" name="Hortic. Res.">
        <title>A chromosome-level phased genome enabling allele-level studies in sweet orange: a case study on citrus Huanglongbing tolerance.</title>
        <authorList>
            <person name="Wu B."/>
            <person name="Yu Q."/>
            <person name="Deng Z."/>
            <person name="Duan Y."/>
            <person name="Luo F."/>
            <person name="Gmitter F. Jr."/>
        </authorList>
    </citation>
    <scope>NUCLEOTIDE SEQUENCE [LARGE SCALE GENOMIC DNA]</scope>
    <source>
        <strain evidence="2">cv. Valencia</strain>
    </source>
</reference>
<protein>
    <submittedName>
        <fullName evidence="1">Uncharacterized protein</fullName>
    </submittedName>
</protein>
<keyword evidence="2" id="KW-1185">Reference proteome</keyword>
<gene>
    <name evidence="1" type="ORF">KPL71_005923</name>
</gene>
<evidence type="ECO:0000313" key="1">
    <source>
        <dbReference type="EMBL" id="KAH9797618.1"/>
    </source>
</evidence>
<organism evidence="1 2">
    <name type="scientific">Citrus sinensis</name>
    <name type="common">Sweet orange</name>
    <name type="synonym">Citrus aurantium var. sinensis</name>
    <dbReference type="NCBI Taxonomy" id="2711"/>
    <lineage>
        <taxon>Eukaryota</taxon>
        <taxon>Viridiplantae</taxon>
        <taxon>Streptophyta</taxon>
        <taxon>Embryophyta</taxon>
        <taxon>Tracheophyta</taxon>
        <taxon>Spermatophyta</taxon>
        <taxon>Magnoliopsida</taxon>
        <taxon>eudicotyledons</taxon>
        <taxon>Gunneridae</taxon>
        <taxon>Pentapetalae</taxon>
        <taxon>rosids</taxon>
        <taxon>malvids</taxon>
        <taxon>Sapindales</taxon>
        <taxon>Rutaceae</taxon>
        <taxon>Aurantioideae</taxon>
        <taxon>Citrus</taxon>
    </lineage>
</organism>
<comment type="caution">
    <text evidence="1">The sequence shown here is derived from an EMBL/GenBank/DDBJ whole genome shotgun (WGS) entry which is preliminary data.</text>
</comment>
<dbReference type="EMBL" id="CM039171">
    <property type="protein sequence ID" value="KAH9797618.1"/>
    <property type="molecule type" value="Genomic_DNA"/>
</dbReference>